<accession>A0A7D7R5Z5</accession>
<dbReference type="Gene3D" id="3.40.50.720">
    <property type="entry name" value="NAD(P)-binding Rossmann-like Domain"/>
    <property type="match status" value="1"/>
</dbReference>
<dbReference type="KEGG" id="gji:H1R19_17445"/>
<evidence type="ECO:0000256" key="4">
    <source>
        <dbReference type="PIRSR" id="PIRSR000188-1"/>
    </source>
</evidence>
<dbReference type="PANTHER" id="PTHR42722">
    <property type="entry name" value="LEUCINE DEHYDROGENASE"/>
    <property type="match status" value="1"/>
</dbReference>
<dbReference type="PIRSF" id="PIRSF000188">
    <property type="entry name" value="Phe_leu_dh"/>
    <property type="match status" value="1"/>
</dbReference>
<evidence type="ECO:0000313" key="8">
    <source>
        <dbReference type="Proteomes" id="UP000515663"/>
    </source>
</evidence>
<dbReference type="EMBL" id="CP059491">
    <property type="protein sequence ID" value="QMT03987.1"/>
    <property type="molecule type" value="Genomic_DNA"/>
</dbReference>
<gene>
    <name evidence="7" type="ORF">H1R19_17445</name>
</gene>
<comment type="similarity">
    <text evidence="1">Belongs to the Glu/Leu/Phe/Val dehydrogenases family.</text>
</comment>
<evidence type="ECO:0000256" key="2">
    <source>
        <dbReference type="ARBA" id="ARBA00023002"/>
    </source>
</evidence>
<reference evidence="8" key="1">
    <citation type="submission" date="2020-07" db="EMBL/GenBank/DDBJ databases">
        <title>novel species isolated from the respiratory tract of Marmot.</title>
        <authorList>
            <person name="Zhang G."/>
        </authorList>
    </citation>
    <scope>NUCLEOTIDE SEQUENCE [LARGE SCALE GENOMIC DNA]</scope>
    <source>
        <strain evidence="8">686</strain>
    </source>
</reference>
<protein>
    <submittedName>
        <fullName evidence="7">Glu/Leu/Phe/Val dehydrogenase</fullName>
    </submittedName>
</protein>
<feature type="active site" description="Proton donor/acceptor" evidence="4">
    <location>
        <position position="85"/>
    </location>
</feature>
<dbReference type="PANTHER" id="PTHR42722:SF1">
    <property type="entry name" value="VALINE DEHYDROGENASE"/>
    <property type="match status" value="1"/>
</dbReference>
<dbReference type="InterPro" id="IPR006096">
    <property type="entry name" value="Glu/Leu/Phe/Val/Trp_DH_C"/>
</dbReference>
<name>A0A7D7R5Z5_9ACTN</name>
<dbReference type="GO" id="GO:0006520">
    <property type="term" value="P:amino acid metabolic process"/>
    <property type="evidence" value="ECO:0007669"/>
    <property type="project" value="InterPro"/>
</dbReference>
<dbReference type="GO" id="GO:0000166">
    <property type="term" value="F:nucleotide binding"/>
    <property type="evidence" value="ECO:0007669"/>
    <property type="project" value="UniProtKB-KW"/>
</dbReference>
<dbReference type="GO" id="GO:0016639">
    <property type="term" value="F:oxidoreductase activity, acting on the CH-NH2 group of donors, NAD or NADP as acceptor"/>
    <property type="evidence" value="ECO:0007669"/>
    <property type="project" value="InterPro"/>
</dbReference>
<dbReference type="SUPFAM" id="SSF51735">
    <property type="entry name" value="NAD(P)-binding Rossmann-fold domains"/>
    <property type="match status" value="1"/>
</dbReference>
<evidence type="ECO:0000259" key="6">
    <source>
        <dbReference type="SMART" id="SM00839"/>
    </source>
</evidence>
<keyword evidence="5" id="KW-0547">Nucleotide-binding</keyword>
<dbReference type="AlphaFoldDB" id="A0A7D7R5Z5"/>
<evidence type="ECO:0000256" key="3">
    <source>
        <dbReference type="ARBA" id="ARBA00023027"/>
    </source>
</evidence>
<dbReference type="SUPFAM" id="SSF53223">
    <property type="entry name" value="Aminoacid dehydrogenase-like, N-terminal domain"/>
    <property type="match status" value="1"/>
</dbReference>
<dbReference type="InterPro" id="IPR036291">
    <property type="entry name" value="NAD(P)-bd_dom_sf"/>
</dbReference>
<organism evidence="7 8">
    <name type="scientific">Gordonia jinghuaiqii</name>
    <dbReference type="NCBI Taxonomy" id="2758710"/>
    <lineage>
        <taxon>Bacteria</taxon>
        <taxon>Bacillati</taxon>
        <taxon>Actinomycetota</taxon>
        <taxon>Actinomycetes</taxon>
        <taxon>Mycobacteriales</taxon>
        <taxon>Gordoniaceae</taxon>
        <taxon>Gordonia</taxon>
    </lineage>
</organism>
<dbReference type="SMART" id="SM00839">
    <property type="entry name" value="ELFV_dehydrog"/>
    <property type="match status" value="1"/>
</dbReference>
<evidence type="ECO:0000256" key="5">
    <source>
        <dbReference type="PIRSR" id="PIRSR000188-2"/>
    </source>
</evidence>
<dbReference type="InterPro" id="IPR006097">
    <property type="entry name" value="Glu/Leu/Phe/Val/Trp_DH_dimer"/>
</dbReference>
<dbReference type="Pfam" id="PF02812">
    <property type="entry name" value="ELFV_dehydrog_N"/>
    <property type="match status" value="1"/>
</dbReference>
<feature type="domain" description="Glutamate/phenylalanine/leucine/valine/L-tryptophan dehydrogenase C-terminal" evidence="6">
    <location>
        <begin position="143"/>
        <end position="349"/>
    </location>
</feature>
<sequence length="352" mass="36673">MTITEIEEIAGADVWATEQLVLCSDERLGLRAVIAIDDSALGPALGGVRYASYPTAGAGVLEARRLARAMTLKNACAELPYGGAKSVIFRDSDDESQRADLMMRFGEFVARAGCYLPGVDMGTGTEDLRWMQAGGADVPSVEVNPSPSTAIGVLHAIRAAVRVHPDLPGLQGTCMVIHGVGQVGSALARALADAGAELILSDVDGDRARVLASELGASTVAPELAVTAPADVFIPCATARLIGHDVVNALNCRLIVGAANDLLVDDSVAGSLADAGIVYVPDFIANAGGVVDIDVRRRRGTEAQLAEALSAIGDRTAVLLEESLRRGETPLRCAQRLAQTRISAARREGIAR</sequence>
<keyword evidence="2" id="KW-0560">Oxidoreductase</keyword>
<proteinExistence type="inferred from homology"/>
<keyword evidence="8" id="KW-1185">Reference proteome</keyword>
<keyword evidence="3 5" id="KW-0520">NAD</keyword>
<dbReference type="InterPro" id="IPR046346">
    <property type="entry name" value="Aminoacid_DH-like_N_sf"/>
</dbReference>
<dbReference type="Pfam" id="PF00208">
    <property type="entry name" value="ELFV_dehydrog"/>
    <property type="match status" value="1"/>
</dbReference>
<feature type="binding site" evidence="5">
    <location>
        <begin position="179"/>
        <end position="184"/>
    </location>
    <ligand>
        <name>NAD(+)</name>
        <dbReference type="ChEBI" id="CHEBI:57540"/>
    </ligand>
</feature>
<dbReference type="InterPro" id="IPR016211">
    <property type="entry name" value="Glu/Phe/Leu/Val/Trp_DH_bac/arc"/>
</dbReference>
<evidence type="ECO:0000313" key="7">
    <source>
        <dbReference type="EMBL" id="QMT03987.1"/>
    </source>
</evidence>
<dbReference type="Proteomes" id="UP000515663">
    <property type="component" value="Chromosome"/>
</dbReference>
<evidence type="ECO:0000256" key="1">
    <source>
        <dbReference type="ARBA" id="ARBA00006382"/>
    </source>
</evidence>
<dbReference type="Gene3D" id="3.40.50.10860">
    <property type="entry name" value="Leucine Dehydrogenase, chain A, domain 1"/>
    <property type="match status" value="1"/>
</dbReference>